<dbReference type="RefSeq" id="WP_257463671.1">
    <property type="nucleotide sequence ID" value="NZ_BAABXP010000002.1"/>
</dbReference>
<evidence type="ECO:0000313" key="3">
    <source>
        <dbReference type="Proteomes" id="UP001549106"/>
    </source>
</evidence>
<keyword evidence="3" id="KW-1185">Reference proteome</keyword>
<dbReference type="EMBL" id="JBEPMJ010000001">
    <property type="protein sequence ID" value="MET3748838.1"/>
    <property type="molecule type" value="Genomic_DNA"/>
</dbReference>
<protein>
    <submittedName>
        <fullName evidence="2">CotS family spore coat protein</fullName>
    </submittedName>
</protein>
<dbReference type="InterPro" id="IPR014255">
    <property type="entry name" value="Spore_coat_CotS"/>
</dbReference>
<accession>A0ABV2LXA2</accession>
<dbReference type="PANTHER" id="PTHR39179:SF3">
    <property type="entry name" value="COTS-RELATED PROTEIN"/>
    <property type="match status" value="1"/>
</dbReference>
<dbReference type="SUPFAM" id="SSF56112">
    <property type="entry name" value="Protein kinase-like (PK-like)"/>
    <property type="match status" value="1"/>
</dbReference>
<sequence length="327" mass="38756">MYDYGFSVLEQYELTVKSTARTRGGLLCQTDRSPAVLREQRGSGKKLQKQQELLLKLEENGCLVDTFLENKEGELISTDRDGISYTLQRWYEGRECDTRSREQILQAVGMLAGIHKEMKLPTDLSYMEENLNDEYQRHNQELRKIRRFIRKKGPACAFEKEYLKSVEWFLARGELAVNMLRASSYADLREKAKEEGTVCHGEYNQHNVLILKSKTAVTGFSHWCFGIQIGDLYHFMRKILEKSGWNINLAEEMLKTYHRIRPISAEEWENLKIRFTYPEKFWKLSNYYYTHNKAWISEKNTEKLQALIRQKEKWEAFGEQCFKEYNF</sequence>
<comment type="caution">
    <text evidence="2">The sequence shown here is derived from an EMBL/GenBank/DDBJ whole genome shotgun (WGS) entry which is preliminary data.</text>
</comment>
<organism evidence="2 3">
    <name type="scientific">Blautia caecimuris</name>
    <dbReference type="NCBI Taxonomy" id="1796615"/>
    <lineage>
        <taxon>Bacteria</taxon>
        <taxon>Bacillati</taxon>
        <taxon>Bacillota</taxon>
        <taxon>Clostridia</taxon>
        <taxon>Lachnospirales</taxon>
        <taxon>Lachnospiraceae</taxon>
        <taxon>Blautia</taxon>
    </lineage>
</organism>
<reference evidence="2 3" key="1">
    <citation type="submission" date="2024-06" db="EMBL/GenBank/DDBJ databases">
        <title>Genomic Encyclopedia of Type Strains, Phase IV (KMG-IV): sequencing the most valuable type-strain genomes for metagenomic binning, comparative biology and taxonomic classification.</title>
        <authorList>
            <person name="Goeker M."/>
        </authorList>
    </citation>
    <scope>NUCLEOTIDE SEQUENCE [LARGE SCALE GENOMIC DNA]</scope>
    <source>
        <strain evidence="2 3">DSM 29492</strain>
    </source>
</reference>
<dbReference type="InterPro" id="IPR047175">
    <property type="entry name" value="CotS-like"/>
</dbReference>
<proteinExistence type="predicted"/>
<keyword evidence="2" id="KW-0167">Capsid protein</keyword>
<dbReference type="PANTHER" id="PTHR39179">
    <property type="entry name" value="SPORE COAT PROTEIN I"/>
    <property type="match status" value="1"/>
</dbReference>
<dbReference type="Gene3D" id="3.90.1200.10">
    <property type="match status" value="1"/>
</dbReference>
<gene>
    <name evidence="2" type="ORF">ABID24_000054</name>
</gene>
<evidence type="ECO:0000259" key="1">
    <source>
        <dbReference type="Pfam" id="PF01636"/>
    </source>
</evidence>
<dbReference type="InterPro" id="IPR002575">
    <property type="entry name" value="Aminoglycoside_PTrfase"/>
</dbReference>
<dbReference type="Proteomes" id="UP001549106">
    <property type="component" value="Unassembled WGS sequence"/>
</dbReference>
<dbReference type="NCBIfam" id="TIGR02906">
    <property type="entry name" value="spore_CotS"/>
    <property type="match status" value="1"/>
</dbReference>
<keyword evidence="2" id="KW-0946">Virion</keyword>
<dbReference type="Pfam" id="PF01636">
    <property type="entry name" value="APH"/>
    <property type="match status" value="1"/>
</dbReference>
<evidence type="ECO:0000313" key="2">
    <source>
        <dbReference type="EMBL" id="MET3748838.1"/>
    </source>
</evidence>
<name>A0ABV2LXA2_9FIRM</name>
<dbReference type="InterPro" id="IPR011009">
    <property type="entry name" value="Kinase-like_dom_sf"/>
</dbReference>
<feature type="domain" description="Aminoglycoside phosphotransferase" evidence="1">
    <location>
        <begin position="29"/>
        <end position="220"/>
    </location>
</feature>